<name>A0A1H9GQB2_9SPIR</name>
<dbReference type="InterPro" id="IPR011600">
    <property type="entry name" value="Pept_C14_caspase"/>
</dbReference>
<feature type="domain" description="Peptidase C14 caspase" evidence="3">
    <location>
        <begin position="31"/>
        <end position="252"/>
    </location>
</feature>
<dbReference type="SUPFAM" id="SSF52129">
    <property type="entry name" value="Caspase-like"/>
    <property type="match status" value="1"/>
</dbReference>
<evidence type="ECO:0000256" key="2">
    <source>
        <dbReference type="SAM" id="SignalP"/>
    </source>
</evidence>
<accession>A0A1H9GQB2</accession>
<protein>
    <submittedName>
        <fullName evidence="4">Caspase domain-containing protein</fullName>
    </submittedName>
</protein>
<dbReference type="RefSeq" id="WP_074643813.1">
    <property type="nucleotide sequence ID" value="NZ_FOFU01000005.1"/>
</dbReference>
<proteinExistence type="predicted"/>
<dbReference type="GO" id="GO:0006508">
    <property type="term" value="P:proteolysis"/>
    <property type="evidence" value="ECO:0007669"/>
    <property type="project" value="InterPro"/>
</dbReference>
<evidence type="ECO:0000259" key="3">
    <source>
        <dbReference type="Pfam" id="PF00656"/>
    </source>
</evidence>
<dbReference type="AlphaFoldDB" id="A0A1H9GQB2"/>
<sequence>MKKLILMTIALLSLTQAFAAATEENTSGVDRYAVYIGSNKGGKGREQLLYAGSDAQNFQKAMAEIGGVSDANSYILIDPTKEAIDDTLNKISLKITNSQSHAKRSEFIFYYSGHSDENALLLGDIPYDYSALKAAITEVPSDIHVVILDSCYSGNFIRTKGGQKRKPFLIDDSSVVTGHAYLSSSSTNEYSQESDEIESSYFTNAMITGLRGAADASGDNKVTLNELYSYAFNDTLSKTESSKAGPQHPNYNITLVGSGDLILSDISSGEAMLSLSKDAKGKFIIRNAEGKLISEINKVAGQPIFMALPAAQYSAIIIDEYSTKQGYFILEKDQIYVLDQNSLTSIKRKSNRVRGNTSDDADDDILPIDDLDERKPARRGSRRRYDTEEEISVISIEPSESSESSEEKSESKKEDQFISFFETFNSRNMTYFHMSAVPGVSITGGEKEYSLFSMGLVGALDTNVCALQWSNIMSVTTHNMIGGQMSGIFNTAGQVYGVQAAGLFNTSGNVNGGQFSGLFNVGKKVNGIQTAGLFNVANEINGVQTAGLFNYAKEVSGVQIGLINYAEKSNGIAIGLINIIKDGMHHVGFNWDSNGMFDVFLQSGTKNLFITFGAAMDRRDIFEKYNENRTVILYSGLGTELRFGFSSLDFEVLFKSVYNQDYMPTTYQEFKEFNFASIMIPSFRFTLNILSMNHLDLGLGLSLDIQNKGTNDRAFDYTYHRWGSDNGETNLYPAVFLGFKIK</sequence>
<evidence type="ECO:0000313" key="5">
    <source>
        <dbReference type="Proteomes" id="UP000182360"/>
    </source>
</evidence>
<dbReference type="GO" id="GO:0004197">
    <property type="term" value="F:cysteine-type endopeptidase activity"/>
    <property type="evidence" value="ECO:0007669"/>
    <property type="project" value="InterPro"/>
</dbReference>
<keyword evidence="2" id="KW-0732">Signal</keyword>
<feature type="compositionally biased region" description="Acidic residues" evidence="1">
    <location>
        <begin position="359"/>
        <end position="371"/>
    </location>
</feature>
<evidence type="ECO:0000256" key="1">
    <source>
        <dbReference type="SAM" id="MobiDB-lite"/>
    </source>
</evidence>
<dbReference type="Gene3D" id="3.40.50.1460">
    <property type="match status" value="1"/>
</dbReference>
<feature type="signal peptide" evidence="2">
    <location>
        <begin position="1"/>
        <end position="19"/>
    </location>
</feature>
<evidence type="ECO:0000313" key="4">
    <source>
        <dbReference type="EMBL" id="SEQ52317.1"/>
    </source>
</evidence>
<reference evidence="4 5" key="1">
    <citation type="submission" date="2016-10" db="EMBL/GenBank/DDBJ databases">
        <authorList>
            <person name="de Groot N.N."/>
        </authorList>
    </citation>
    <scope>NUCLEOTIDE SEQUENCE [LARGE SCALE GENOMIC DNA]</scope>
    <source>
        <strain evidence="4 5">B25</strain>
    </source>
</reference>
<dbReference type="InterPro" id="IPR029030">
    <property type="entry name" value="Caspase-like_dom_sf"/>
</dbReference>
<dbReference type="Pfam" id="PF00656">
    <property type="entry name" value="Peptidase_C14"/>
    <property type="match status" value="1"/>
</dbReference>
<gene>
    <name evidence="4" type="ORF">SAMN04487977_10599</name>
</gene>
<organism evidence="4 5">
    <name type="scientific">Treponema bryantii</name>
    <dbReference type="NCBI Taxonomy" id="163"/>
    <lineage>
        <taxon>Bacteria</taxon>
        <taxon>Pseudomonadati</taxon>
        <taxon>Spirochaetota</taxon>
        <taxon>Spirochaetia</taxon>
        <taxon>Spirochaetales</taxon>
        <taxon>Treponemataceae</taxon>
        <taxon>Treponema</taxon>
    </lineage>
</organism>
<feature type="region of interest" description="Disordered" evidence="1">
    <location>
        <begin position="348"/>
        <end position="412"/>
    </location>
</feature>
<feature type="chain" id="PRO_5010271228" evidence="2">
    <location>
        <begin position="20"/>
        <end position="742"/>
    </location>
</feature>
<dbReference type="EMBL" id="FOFU01000005">
    <property type="protein sequence ID" value="SEQ52317.1"/>
    <property type="molecule type" value="Genomic_DNA"/>
</dbReference>
<keyword evidence="5" id="KW-1185">Reference proteome</keyword>
<feature type="compositionally biased region" description="Low complexity" evidence="1">
    <location>
        <begin position="392"/>
        <end position="402"/>
    </location>
</feature>
<dbReference type="OrthoDB" id="9804257at2"/>
<dbReference type="Proteomes" id="UP000182360">
    <property type="component" value="Unassembled WGS sequence"/>
</dbReference>